<dbReference type="Proteomes" id="UP000240481">
    <property type="component" value="Unassembled WGS sequence"/>
</dbReference>
<evidence type="ECO:0000313" key="2">
    <source>
        <dbReference type="Proteomes" id="UP000240481"/>
    </source>
</evidence>
<reference evidence="1 2" key="1">
    <citation type="submission" date="2018-01" db="EMBL/GenBank/DDBJ databases">
        <title>Whole genome sequencing of Histamine producing bacteria.</title>
        <authorList>
            <person name="Butler K."/>
        </authorList>
    </citation>
    <scope>NUCLEOTIDE SEQUENCE [LARGE SCALE GENOMIC DNA]</scope>
    <source>
        <strain evidence="1 2">DSM 24669</strain>
    </source>
</reference>
<protein>
    <submittedName>
        <fullName evidence="1">Type VI secretion system baseplate subunit TssF</fullName>
    </submittedName>
</protein>
<sequence length="609" mass="69551">MSDDLLKYYNRELAYMRKMGAEYAEKHPKIAGRLRLSDSQVEDPHASRMMEGFALLTAQIRRNLDDSYPQLTEALIGQLYPDYHATIPSMSVIQMSTKDNVSVGFTVDKGESVELVADHFKRCHFQTCSSTQLWPFDLDNVSFENSPFHAPDPHFNRAARSVLKLQLAGTDSEHRFSHYAFSSLRLHLGGLPHVSYQLYLYLLRYAVGIAIVPKNHPQAVKYISAKHIKATGFEEQQAVIPYRQQSFSGYRLLVEYFLLPEKFLFIDLVDLDPNWFGEGDEAEVYIYFDEPSDLMVKQLAKENVLLGCVPVINLFNKQVEPIALDHVSHEYPIVPSYNQSEANEVISVERVTAHNWHNTEVEVMPFYGGEHPNYLSDSELYWNIRREDVNWAGGFDEPGRETFISVVDRYSKHLDPDEKDRWSLKIETQCSNRNLASRLPFGGGQPKVFLTQQGDVFERVRCLFPPTEPIRPRLHDSTRWQLAKLLTLNSFTDGNSLATLKETLRLYDFKASPQTKVLIDAIVGLKVTAATARVNQNGRVGFCHGSDVDLTFSINDVQEPMIFLFSNVLAHFFAQYAAVNSFTRLRVWLHGQEQAFHEWPATAGGKVLL</sequence>
<dbReference type="AlphaFoldDB" id="A0A0J8Y2D5"/>
<dbReference type="STRING" id="680026.AB733_02875"/>
<evidence type="ECO:0000313" key="1">
    <source>
        <dbReference type="EMBL" id="PSW25360.1"/>
    </source>
</evidence>
<comment type="caution">
    <text evidence="1">The sequence shown here is derived from an EMBL/GenBank/DDBJ whole genome shotgun (WGS) entry which is preliminary data.</text>
</comment>
<dbReference type="PIRSF" id="PIRSF028304">
    <property type="entry name" value="UCP028304"/>
    <property type="match status" value="1"/>
</dbReference>
<dbReference type="InterPro" id="IPR010272">
    <property type="entry name" value="T6SS_TssF"/>
</dbReference>
<dbReference type="NCBIfam" id="TIGR03359">
    <property type="entry name" value="VI_chp_6"/>
    <property type="match status" value="1"/>
</dbReference>
<dbReference type="Pfam" id="PF05947">
    <property type="entry name" value="T6SS_TssF"/>
    <property type="match status" value="1"/>
</dbReference>
<gene>
    <name evidence="1" type="primary">vasA</name>
    <name evidence="1" type="ORF">C9I94_06815</name>
</gene>
<dbReference type="RefSeq" id="WP_048897416.1">
    <property type="nucleotide sequence ID" value="NZ_AP024853.1"/>
</dbReference>
<dbReference type="OrthoDB" id="9763676at2"/>
<organism evidence="1 2">
    <name type="scientific">Photobacterium swingsii</name>
    <dbReference type="NCBI Taxonomy" id="680026"/>
    <lineage>
        <taxon>Bacteria</taxon>
        <taxon>Pseudomonadati</taxon>
        <taxon>Pseudomonadota</taxon>
        <taxon>Gammaproteobacteria</taxon>
        <taxon>Vibrionales</taxon>
        <taxon>Vibrionaceae</taxon>
        <taxon>Photobacterium</taxon>
    </lineage>
</organism>
<dbReference type="PANTHER" id="PTHR35370:SF1">
    <property type="entry name" value="TYPE VI SECRETION SYSTEM COMPONENT TSSF1"/>
    <property type="match status" value="1"/>
</dbReference>
<proteinExistence type="predicted"/>
<name>A0A0J8Y2D5_9GAMM</name>
<keyword evidence="2" id="KW-1185">Reference proteome</keyword>
<dbReference type="PANTHER" id="PTHR35370">
    <property type="entry name" value="CYTOPLASMIC PROTEIN-RELATED-RELATED"/>
    <property type="match status" value="1"/>
</dbReference>
<dbReference type="EMBL" id="PYLZ01000003">
    <property type="protein sequence ID" value="PSW25360.1"/>
    <property type="molecule type" value="Genomic_DNA"/>
</dbReference>
<accession>A0A0J8Y2D5</accession>